<dbReference type="Gene3D" id="3.40.47.10">
    <property type="match status" value="1"/>
</dbReference>
<dbReference type="SUPFAM" id="SSF53901">
    <property type="entry name" value="Thiolase-like"/>
    <property type="match status" value="2"/>
</dbReference>
<name>A0A6J6DL64_9ZZZZ</name>
<comment type="similarity">
    <text evidence="1">Belongs to the thiolase-like superfamily. Thiolase family.</text>
</comment>
<dbReference type="AlphaFoldDB" id="A0A6J6DL64"/>
<sequence length="491" mass="53418">MTLDPRTPVLIGTGQVVQRANGLDDARDPIALMVEAISNAAADAGLSSVPNPDALRVVSLLSWKYGNPAHFIAEDLGLTPHELGLSAMGGNTPQTLVNSASRQILAGEHDLIILTGGETTRTRARYRKAGVEPDWRYTDIAPVAVSEDLTMNMPEEIARKIVMPIQIYPLFETSLRAQAGRSIDEHQVHISELWSRFSKVASTNPYAWSQKAYSAEEIRTATANNRMIGFPYPKLMNSNNDVDMSAALILCSVEKATALGVPRDRWIFPQSGSDAHEHAFISHRNHFYDTPAIELAGRRVLELAGRTINDIDIVDLYSCFPAAVQLGAKSLGLDLNSQLTRTGGLPFAGGPWNNYVMHAIATVATELRNGVGSTGLVWANGGYTTKHAFGVYSTEPPKDGFKYDYPQDQIDALPRRSLASPEDAAGEMTIEGYSVMHDRDGNPERAIASCLLDDGRRAWVDSTDVGVGRDMCVNEWVGRRVKADASGTLLA</sequence>
<evidence type="ECO:0000256" key="2">
    <source>
        <dbReference type="ARBA" id="ARBA00022679"/>
    </source>
</evidence>
<organism evidence="4">
    <name type="scientific">freshwater metagenome</name>
    <dbReference type="NCBI Taxonomy" id="449393"/>
    <lineage>
        <taxon>unclassified sequences</taxon>
        <taxon>metagenomes</taxon>
        <taxon>ecological metagenomes</taxon>
    </lineage>
</organism>
<evidence type="ECO:0000256" key="1">
    <source>
        <dbReference type="ARBA" id="ARBA00010982"/>
    </source>
</evidence>
<dbReference type="GO" id="GO:0016746">
    <property type="term" value="F:acyltransferase activity"/>
    <property type="evidence" value="ECO:0007669"/>
    <property type="project" value="UniProtKB-KW"/>
</dbReference>
<evidence type="ECO:0000313" key="4">
    <source>
        <dbReference type="EMBL" id="CAB4562833.1"/>
    </source>
</evidence>
<reference evidence="4" key="1">
    <citation type="submission" date="2020-05" db="EMBL/GenBank/DDBJ databases">
        <authorList>
            <person name="Chiriac C."/>
            <person name="Salcher M."/>
            <person name="Ghai R."/>
            <person name="Kavagutti S V."/>
        </authorList>
    </citation>
    <scope>NUCLEOTIDE SEQUENCE</scope>
</reference>
<gene>
    <name evidence="4" type="ORF">UFOPK1619_00492</name>
</gene>
<protein>
    <submittedName>
        <fullName evidence="4">Unannotated protein</fullName>
    </submittedName>
</protein>
<dbReference type="PANTHER" id="PTHR18919">
    <property type="entry name" value="ACETYL-COA C-ACYLTRANSFERASE"/>
    <property type="match status" value="1"/>
</dbReference>
<proteinExistence type="inferred from homology"/>
<evidence type="ECO:0000256" key="3">
    <source>
        <dbReference type="ARBA" id="ARBA00023315"/>
    </source>
</evidence>
<dbReference type="Gene3D" id="2.40.50.840">
    <property type="match status" value="1"/>
</dbReference>
<dbReference type="InterPro" id="IPR016039">
    <property type="entry name" value="Thiolase-like"/>
</dbReference>
<keyword evidence="2" id="KW-0808">Transferase</keyword>
<accession>A0A6J6DL64</accession>
<dbReference type="EMBL" id="CAEZTI010000078">
    <property type="protein sequence ID" value="CAB4562833.1"/>
    <property type="molecule type" value="Genomic_DNA"/>
</dbReference>
<dbReference type="PANTHER" id="PTHR18919:SF139">
    <property type="entry name" value="THIOLASE-LIKE PROTEIN TYPE 1 ADDITIONAL C-TERMINAL DOMAIN-CONTAINING PROTEIN"/>
    <property type="match status" value="1"/>
</dbReference>
<keyword evidence="3" id="KW-0012">Acyltransferase</keyword>